<dbReference type="EMBL" id="JAVREV010000022">
    <property type="protein sequence ID" value="MDT0446805.1"/>
    <property type="molecule type" value="Genomic_DNA"/>
</dbReference>
<dbReference type="Proteomes" id="UP001183615">
    <property type="component" value="Unassembled WGS sequence"/>
</dbReference>
<name>A0ABU2SGA9_9ACTN</name>
<sequence>MITLHPISAGSGIDYLLRTVVAGDVTLGRREAAAYWASGGDTPGQWLGRQATALGLNGQVAQADADALFKDGTDPVSGHALGRPWPRYPTAGEHYATLLAAEPNASPARREQLREQAEKIGNRTARSGWEMVCSPVKSFAVLWGTADDATRARLEEVERAAFRKVFDRLEREVCWTRTGPGGVVQQRGQGLIAAGFEHRSSRAGDPDWHRHLAISAKVRTADGRWLALDARHLHRLVVSLSAQYTAEVERGMYETFGVLAAPRTDTIRPDKRPVREFLGVPDAVVRAFSARRVQTETHLAAFLTEFREVHRREPSRAEEYELAQRAALTARPGKHAHTVDGERRQWRARAKKLGIRRPARWLERARRTSRAAARDHRPGPLAEVVDRVVATLEGERASWTRANAEAETYRQLVAAGLHLQPGWDGLVDRVVEQVLHPDRCELISPPEPVPVPDRYRRADGTPVFVQYGAARYTSHTLKTMEADLVQAARRPAQVARFSRDQVDAALEAGEARRGFVPSAEQRRIVHGVFTGDRRVQAITGRAGTGKTTIMALVREVADAHGLPVLGLAQGQVQADNLAEQAGIRAENLARWRFMSETYAPGTPEWTLPPGVLVIVDEAGQADTGTLHAILRQVEAAGGRMLPIGDPRQLGSPGAGGALDLIAAEAGCLRLTEVRRFRNADGTPRRWEIDAADALSRGDGETSWRAYHDRGRLHEGTEEALLHQAFTAWRQDSAEGLTSILIAPTNALAARLSHTARAARVAEGTVDDQATAELSDGNRAGAGDQLVTRTNDRRLTCHNRPRQYVRNGDIWTVTAVTEDGGLDVRHARTGGRLTLPRGYCTTSAELGYALTHTRAQGITVHTGHALIVPGMDRNGAYPALTRGSLENHAYLVTRNPTDPETGQPGTDLTGRQLWASVVARDGTARSATARRQAAFEEAEALRTHEPRLRQVLRDIAETDTIHALDRLLGPAAAHQLSTAPAWPALRDQLQRLADVGIDTDRLLRRTYHQRDFHTPQGEPVSDPAAILHARNRRALDPDQGGDPIPFRLPTDTGRPATAATYETDPTADTNDLLTALGLRLPTADPHDDRRTYAHALARQLAERATALAERARHDARTGHGWAAAHGPEPANLADAVAWRDRIAAAAAYRDLTDYHGTDHPTGPAPPPEHSHHRALWRAAQHSLNAARAVATYRHLWEYGAENDAIGPRPAEPVQAADHDRAARAIARWRGAVPKGPEPSPQPRLPENRWRTAERSAARAVRQAQDAANRAAVAAAGAHASDLAQLAAEARERAVEAAAEAASARAEYLAHAQRPVEADLRDAYAPPASPRRPPHPNRRQAPRI</sequence>
<gene>
    <name evidence="4" type="primary">mobF</name>
    <name evidence="4" type="ORF">RM779_30040</name>
</gene>
<dbReference type="NCBIfam" id="NF041492">
    <property type="entry name" value="MobF"/>
    <property type="match status" value="1"/>
</dbReference>
<evidence type="ECO:0000256" key="2">
    <source>
        <dbReference type="SAM" id="MobiDB-lite"/>
    </source>
</evidence>
<feature type="region of interest" description="Disordered" evidence="2">
    <location>
        <begin position="1315"/>
        <end position="1342"/>
    </location>
</feature>
<accession>A0ABU2SGA9</accession>
<dbReference type="Pfam" id="PF13604">
    <property type="entry name" value="AAA_30"/>
    <property type="match status" value="1"/>
</dbReference>
<proteinExistence type="predicted"/>
<dbReference type="SUPFAM" id="SSF55464">
    <property type="entry name" value="Origin of replication-binding domain, RBD-like"/>
    <property type="match status" value="1"/>
</dbReference>
<feature type="domain" description="TrwC relaxase" evidence="3">
    <location>
        <begin position="10"/>
        <end position="352"/>
    </location>
</feature>
<dbReference type="Gene3D" id="2.30.30.940">
    <property type="match status" value="1"/>
</dbReference>
<dbReference type="InterPro" id="IPR014862">
    <property type="entry name" value="TrwC"/>
</dbReference>
<feature type="coiled-coil region" evidence="1">
    <location>
        <begin position="1278"/>
        <end position="1305"/>
    </location>
</feature>
<organism evidence="4 5">
    <name type="scientific">Streptomyces johnsoniae</name>
    <dbReference type="NCBI Taxonomy" id="3075532"/>
    <lineage>
        <taxon>Bacteria</taxon>
        <taxon>Bacillati</taxon>
        <taxon>Actinomycetota</taxon>
        <taxon>Actinomycetes</taxon>
        <taxon>Kitasatosporales</taxon>
        <taxon>Streptomycetaceae</taxon>
        <taxon>Streptomyces</taxon>
    </lineage>
</organism>
<dbReference type="RefSeq" id="WP_311620945.1">
    <property type="nucleotide sequence ID" value="NZ_JAVREV010000022.1"/>
</dbReference>
<keyword evidence="1" id="KW-0175">Coiled coil</keyword>
<dbReference type="InterPro" id="IPR027417">
    <property type="entry name" value="P-loop_NTPase"/>
</dbReference>
<evidence type="ECO:0000256" key="1">
    <source>
        <dbReference type="SAM" id="Coils"/>
    </source>
</evidence>
<keyword evidence="5" id="KW-1185">Reference proteome</keyword>
<protein>
    <submittedName>
        <fullName evidence="4">MobF family relaxase</fullName>
    </submittedName>
</protein>
<comment type="caution">
    <text evidence="4">The sequence shown here is derived from an EMBL/GenBank/DDBJ whole genome shotgun (WGS) entry which is preliminary data.</text>
</comment>
<dbReference type="SUPFAM" id="SSF52540">
    <property type="entry name" value="P-loop containing nucleoside triphosphate hydrolases"/>
    <property type="match status" value="2"/>
</dbReference>
<dbReference type="Gene3D" id="3.40.50.300">
    <property type="entry name" value="P-loop containing nucleotide triphosphate hydrolases"/>
    <property type="match status" value="2"/>
</dbReference>
<evidence type="ECO:0000313" key="4">
    <source>
        <dbReference type="EMBL" id="MDT0446805.1"/>
    </source>
</evidence>
<feature type="region of interest" description="Disordered" evidence="2">
    <location>
        <begin position="1031"/>
        <end position="1067"/>
    </location>
</feature>
<evidence type="ECO:0000259" key="3">
    <source>
        <dbReference type="Pfam" id="PF08751"/>
    </source>
</evidence>
<reference evidence="5" key="1">
    <citation type="submission" date="2023-07" db="EMBL/GenBank/DDBJ databases">
        <title>30 novel species of actinomycetes from the DSMZ collection.</title>
        <authorList>
            <person name="Nouioui I."/>
        </authorList>
    </citation>
    <scope>NUCLEOTIDE SEQUENCE [LARGE SCALE GENOMIC DNA]</scope>
    <source>
        <strain evidence="5">DSM 41886</strain>
    </source>
</reference>
<evidence type="ECO:0000313" key="5">
    <source>
        <dbReference type="Proteomes" id="UP001183615"/>
    </source>
</evidence>
<feature type="compositionally biased region" description="Basic residues" evidence="2">
    <location>
        <begin position="1330"/>
        <end position="1342"/>
    </location>
</feature>
<dbReference type="Pfam" id="PF08751">
    <property type="entry name" value="TrwC"/>
    <property type="match status" value="1"/>
</dbReference>